<accession>A0A9W9D394</accession>
<organism evidence="2 3">
    <name type="scientific">Gnomoniopsis smithogilvyi</name>
    <dbReference type="NCBI Taxonomy" id="1191159"/>
    <lineage>
        <taxon>Eukaryota</taxon>
        <taxon>Fungi</taxon>
        <taxon>Dikarya</taxon>
        <taxon>Ascomycota</taxon>
        <taxon>Pezizomycotina</taxon>
        <taxon>Sordariomycetes</taxon>
        <taxon>Sordariomycetidae</taxon>
        <taxon>Diaporthales</taxon>
        <taxon>Gnomoniaceae</taxon>
        <taxon>Gnomoniopsis</taxon>
    </lineage>
</organism>
<proteinExistence type="predicted"/>
<evidence type="ECO:0000256" key="1">
    <source>
        <dbReference type="SAM" id="SignalP"/>
    </source>
</evidence>
<feature type="chain" id="PRO_5040824626" evidence="1">
    <location>
        <begin position="18"/>
        <end position="142"/>
    </location>
</feature>
<evidence type="ECO:0000313" key="2">
    <source>
        <dbReference type="EMBL" id="KAJ4397776.1"/>
    </source>
</evidence>
<evidence type="ECO:0000313" key="3">
    <source>
        <dbReference type="Proteomes" id="UP001140453"/>
    </source>
</evidence>
<gene>
    <name evidence="2" type="ORF">N0V93_002013</name>
</gene>
<keyword evidence="3" id="KW-1185">Reference proteome</keyword>
<feature type="signal peptide" evidence="1">
    <location>
        <begin position="1"/>
        <end position="17"/>
    </location>
</feature>
<reference evidence="2" key="1">
    <citation type="submission" date="2022-10" db="EMBL/GenBank/DDBJ databases">
        <title>Tapping the CABI collections for fungal endophytes: first genome assemblies for Collariella, Neodidymelliopsis, Ascochyta clinopodiicola, Didymella pomorum, Didymosphaeria variabile, Neocosmospora piperis and Neocucurbitaria cava.</title>
        <authorList>
            <person name="Hill R."/>
        </authorList>
    </citation>
    <scope>NUCLEOTIDE SEQUENCE</scope>
    <source>
        <strain evidence="2">IMI 355082</strain>
    </source>
</reference>
<name>A0A9W9D394_9PEZI</name>
<sequence length="142" mass="14428">MLSNIILVLSAASVALAFPYPLGSSNPLALRPRVDATNIVCTDANAAIDEHNKNVALLAICGGISGAITKCQGNPTSTTGQSGDAKFTLNPTVSGATINISKGRWEQCIKSAEAVCPGGQAYTATCPLGSSSGDTDFALTKQ</sequence>
<comment type="caution">
    <text evidence="2">The sequence shown here is derived from an EMBL/GenBank/DDBJ whole genome shotgun (WGS) entry which is preliminary data.</text>
</comment>
<keyword evidence="1" id="KW-0732">Signal</keyword>
<dbReference type="Proteomes" id="UP001140453">
    <property type="component" value="Unassembled WGS sequence"/>
</dbReference>
<dbReference type="AlphaFoldDB" id="A0A9W9D394"/>
<dbReference type="OrthoDB" id="2097653at2759"/>
<dbReference type="EMBL" id="JAPEVB010000001">
    <property type="protein sequence ID" value="KAJ4397776.1"/>
    <property type="molecule type" value="Genomic_DNA"/>
</dbReference>
<protein>
    <submittedName>
        <fullName evidence="2">Uncharacterized protein</fullName>
    </submittedName>
</protein>